<dbReference type="EMBL" id="KZ987949">
    <property type="protein sequence ID" value="RKP13759.1"/>
    <property type="molecule type" value="Genomic_DNA"/>
</dbReference>
<feature type="domain" description="DH" evidence="11">
    <location>
        <begin position="105"/>
        <end position="299"/>
    </location>
</feature>
<keyword evidence="5 8" id="KW-0863">Zinc-finger</keyword>
<dbReference type="InterPro" id="IPR055251">
    <property type="entry name" value="SOS1_NGEF_PH"/>
</dbReference>
<protein>
    <submittedName>
        <fullName evidence="13">Dbl homology domain-containing protein</fullName>
    </submittedName>
</protein>
<dbReference type="SUPFAM" id="SSF57903">
    <property type="entry name" value="FYVE/PHD zinc finger"/>
    <property type="match status" value="1"/>
</dbReference>
<accession>A0A4V1IY93</accession>
<dbReference type="Proteomes" id="UP000267251">
    <property type="component" value="Unassembled WGS sequence"/>
</dbReference>
<name>A0A4V1IY93_9FUNG</name>
<dbReference type="SUPFAM" id="SSF50729">
    <property type="entry name" value="PH domain-like"/>
    <property type="match status" value="1"/>
</dbReference>
<dbReference type="PROSITE" id="PS50003">
    <property type="entry name" value="PH_DOMAIN"/>
    <property type="match status" value="1"/>
</dbReference>
<dbReference type="SMART" id="SM00325">
    <property type="entry name" value="RhoGEF"/>
    <property type="match status" value="1"/>
</dbReference>
<dbReference type="Gene3D" id="1.20.900.10">
    <property type="entry name" value="Dbl homology (DH) domain"/>
    <property type="match status" value="1"/>
</dbReference>
<evidence type="ECO:0000256" key="2">
    <source>
        <dbReference type="ARBA" id="ARBA00022490"/>
    </source>
</evidence>
<evidence type="ECO:0000256" key="5">
    <source>
        <dbReference type="ARBA" id="ARBA00022771"/>
    </source>
</evidence>
<sequence length="524" mass="59535">MSEAKEDPGNGVIPVQVEVDQDGKVNDDEEGASWKITSRPPLRISTSFSQFSGNSSQKDDDTPPNAEDEGQGPSFIPEETTPAPETGPKQGLSTDSELDSWDWQSRRRAALEILTSERSYMESLHILERFYQIPLCASVSLPTQLISPLNIRIVFGNLSDIIMQRIQLDQPPPSHPDRGRNLIWDPRTDEVGDIFLVMTSYLKVYGIYSRGFYHALERVTTISSSNSAFASFLKTQAAKHANPGLDLHHRLLEPIQRIPKYKLLLEKLLKYTPPSHPDYSGLQGGLTQVVEVANQVNEMIKKQQEHLKMLEIQRNIFGLGEKLVVPGRYLVKQGTIRKICRSSHQPRELFLFSDVLIYAAPPPLFDGMYVFRMKFPLGECRVTRIPDQASRGMRNAFFIGSRLKSFEAYVETETERDAWVTAISRAIQEYQSAQQTLRRDPKIGELKAMVCYVNEEYEAPVWQEDWEASRCLVCMEEFRVYRRRHHCRLCGYVVCGSCSTRRFLIPGGAGGEGDRMARACDQCM</sequence>
<keyword evidence="3" id="KW-0344">Guanine-nucleotide releasing factor</keyword>
<dbReference type="PROSITE" id="PS50178">
    <property type="entry name" value="ZF_FYVE"/>
    <property type="match status" value="1"/>
</dbReference>
<dbReference type="InterPro" id="IPR011993">
    <property type="entry name" value="PH-like_dom_sf"/>
</dbReference>
<dbReference type="InterPro" id="IPR035899">
    <property type="entry name" value="DBL_dom_sf"/>
</dbReference>
<dbReference type="GO" id="GO:0008270">
    <property type="term" value="F:zinc ion binding"/>
    <property type="evidence" value="ECO:0007669"/>
    <property type="project" value="UniProtKB-KW"/>
</dbReference>
<dbReference type="Gene3D" id="3.30.40.10">
    <property type="entry name" value="Zinc/RING finger domain, C3HC4 (zinc finger)"/>
    <property type="match status" value="1"/>
</dbReference>
<keyword evidence="4" id="KW-0479">Metal-binding</keyword>
<dbReference type="PANTHER" id="PTHR12673">
    <property type="entry name" value="FACIOGENITAL DYSPLASIA PROTEIN"/>
    <property type="match status" value="1"/>
</dbReference>
<dbReference type="InterPro" id="IPR017455">
    <property type="entry name" value="Znf_FYVE-rel"/>
</dbReference>
<evidence type="ECO:0000259" key="10">
    <source>
        <dbReference type="PROSITE" id="PS50003"/>
    </source>
</evidence>
<evidence type="ECO:0000259" key="11">
    <source>
        <dbReference type="PROSITE" id="PS50010"/>
    </source>
</evidence>
<dbReference type="Pfam" id="PF01363">
    <property type="entry name" value="FYVE"/>
    <property type="match status" value="1"/>
</dbReference>
<feature type="region of interest" description="Disordered" evidence="9">
    <location>
        <begin position="1"/>
        <end position="99"/>
    </location>
</feature>
<evidence type="ECO:0000256" key="8">
    <source>
        <dbReference type="PROSITE-ProRule" id="PRU00091"/>
    </source>
</evidence>
<dbReference type="InterPro" id="IPR013083">
    <property type="entry name" value="Znf_RING/FYVE/PHD"/>
</dbReference>
<evidence type="ECO:0000256" key="1">
    <source>
        <dbReference type="ARBA" id="ARBA00004245"/>
    </source>
</evidence>
<keyword evidence="2" id="KW-0963">Cytoplasm</keyword>
<feature type="compositionally biased region" description="Low complexity" evidence="9">
    <location>
        <begin position="77"/>
        <end position="86"/>
    </location>
</feature>
<evidence type="ECO:0000256" key="6">
    <source>
        <dbReference type="ARBA" id="ARBA00022833"/>
    </source>
</evidence>
<dbReference type="Pfam" id="PF22697">
    <property type="entry name" value="SOS1_NGEF_PH"/>
    <property type="match status" value="1"/>
</dbReference>
<dbReference type="GO" id="GO:0005737">
    <property type="term" value="C:cytoplasm"/>
    <property type="evidence" value="ECO:0007669"/>
    <property type="project" value="TreeGrafter"/>
</dbReference>
<organism evidence="13 14">
    <name type="scientific">Piptocephalis cylindrospora</name>
    <dbReference type="NCBI Taxonomy" id="1907219"/>
    <lineage>
        <taxon>Eukaryota</taxon>
        <taxon>Fungi</taxon>
        <taxon>Fungi incertae sedis</taxon>
        <taxon>Zoopagomycota</taxon>
        <taxon>Zoopagomycotina</taxon>
        <taxon>Zoopagomycetes</taxon>
        <taxon>Zoopagales</taxon>
        <taxon>Piptocephalidaceae</taxon>
        <taxon>Piptocephalis</taxon>
    </lineage>
</organism>
<reference evidence="14" key="1">
    <citation type="journal article" date="2018" name="Nat. Microbiol.">
        <title>Leveraging single-cell genomics to expand the fungal tree of life.</title>
        <authorList>
            <person name="Ahrendt S.R."/>
            <person name="Quandt C.A."/>
            <person name="Ciobanu D."/>
            <person name="Clum A."/>
            <person name="Salamov A."/>
            <person name="Andreopoulos B."/>
            <person name="Cheng J.F."/>
            <person name="Woyke T."/>
            <person name="Pelin A."/>
            <person name="Henrissat B."/>
            <person name="Reynolds N.K."/>
            <person name="Benny G.L."/>
            <person name="Smith M.E."/>
            <person name="James T.Y."/>
            <person name="Grigoriev I.V."/>
        </authorList>
    </citation>
    <scope>NUCLEOTIDE SEQUENCE [LARGE SCALE GENOMIC DNA]</scope>
</reference>
<feature type="domain" description="FYVE-type" evidence="12">
    <location>
        <begin position="465"/>
        <end position="524"/>
    </location>
</feature>
<dbReference type="InterPro" id="IPR011011">
    <property type="entry name" value="Znf_FYVE_PHD"/>
</dbReference>
<feature type="compositionally biased region" description="Low complexity" evidence="9">
    <location>
        <begin position="45"/>
        <end position="56"/>
    </location>
</feature>
<evidence type="ECO:0000256" key="7">
    <source>
        <dbReference type="ARBA" id="ARBA00023212"/>
    </source>
</evidence>
<dbReference type="SMART" id="SM00064">
    <property type="entry name" value="FYVE"/>
    <property type="match status" value="1"/>
</dbReference>
<proteinExistence type="predicted"/>
<feature type="non-terminal residue" evidence="13">
    <location>
        <position position="524"/>
    </location>
</feature>
<comment type="subcellular location">
    <subcellularLocation>
        <location evidence="1">Cytoplasm</location>
        <location evidence="1">Cytoskeleton</location>
    </subcellularLocation>
</comment>
<keyword evidence="7" id="KW-0206">Cytoskeleton</keyword>
<gene>
    <name evidence="13" type="ORF">BJ684DRAFT_9608</name>
</gene>
<evidence type="ECO:0000313" key="14">
    <source>
        <dbReference type="Proteomes" id="UP000267251"/>
    </source>
</evidence>
<evidence type="ECO:0000259" key="12">
    <source>
        <dbReference type="PROSITE" id="PS50178"/>
    </source>
</evidence>
<evidence type="ECO:0000256" key="3">
    <source>
        <dbReference type="ARBA" id="ARBA00022658"/>
    </source>
</evidence>
<dbReference type="GO" id="GO:0005856">
    <property type="term" value="C:cytoskeleton"/>
    <property type="evidence" value="ECO:0007669"/>
    <property type="project" value="UniProtKB-SubCell"/>
</dbReference>
<dbReference type="InterPro" id="IPR000219">
    <property type="entry name" value="DH_dom"/>
</dbReference>
<evidence type="ECO:0000256" key="4">
    <source>
        <dbReference type="ARBA" id="ARBA00022723"/>
    </source>
</evidence>
<keyword evidence="14" id="KW-1185">Reference proteome</keyword>
<dbReference type="GO" id="GO:0005085">
    <property type="term" value="F:guanyl-nucleotide exchange factor activity"/>
    <property type="evidence" value="ECO:0007669"/>
    <property type="project" value="UniProtKB-KW"/>
</dbReference>
<dbReference type="SUPFAM" id="SSF48065">
    <property type="entry name" value="DBL homology domain (DH-domain)"/>
    <property type="match status" value="1"/>
</dbReference>
<dbReference type="Pfam" id="PF00621">
    <property type="entry name" value="RhoGEF"/>
    <property type="match status" value="1"/>
</dbReference>
<dbReference type="InterPro" id="IPR000306">
    <property type="entry name" value="Znf_FYVE"/>
</dbReference>
<dbReference type="SMART" id="SM00233">
    <property type="entry name" value="PH"/>
    <property type="match status" value="1"/>
</dbReference>
<evidence type="ECO:0000256" key="9">
    <source>
        <dbReference type="SAM" id="MobiDB-lite"/>
    </source>
</evidence>
<feature type="domain" description="PH" evidence="10">
    <location>
        <begin position="329"/>
        <end position="428"/>
    </location>
</feature>
<dbReference type="PROSITE" id="PS50010">
    <property type="entry name" value="DH_2"/>
    <property type="match status" value="1"/>
</dbReference>
<evidence type="ECO:0000313" key="13">
    <source>
        <dbReference type="EMBL" id="RKP13759.1"/>
    </source>
</evidence>
<dbReference type="OrthoDB" id="660555at2759"/>
<dbReference type="InterPro" id="IPR051092">
    <property type="entry name" value="FYVE_RhoGEF_PH"/>
</dbReference>
<keyword evidence="6" id="KW-0862">Zinc</keyword>
<dbReference type="Gene3D" id="2.30.29.30">
    <property type="entry name" value="Pleckstrin-homology domain (PH domain)/Phosphotyrosine-binding domain (PTB)"/>
    <property type="match status" value="1"/>
</dbReference>
<dbReference type="InterPro" id="IPR001849">
    <property type="entry name" value="PH_domain"/>
</dbReference>
<dbReference type="PANTHER" id="PTHR12673:SF159">
    <property type="entry name" value="LD03170P"/>
    <property type="match status" value="1"/>
</dbReference>
<dbReference type="AlphaFoldDB" id="A0A4V1IY93"/>